<reference evidence="1" key="1">
    <citation type="submission" date="2024-05" db="EMBL/GenBank/DDBJ databases">
        <authorList>
            <person name="Bunk B."/>
            <person name="Swiderski J."/>
            <person name="Sproer C."/>
            <person name="Thiel V."/>
        </authorList>
    </citation>
    <scope>NUCLEOTIDE SEQUENCE</scope>
    <source>
        <strain evidence="1">DSM 17735</strain>
        <plasmid evidence="3">p3</plasmid>
    </source>
</reference>
<dbReference type="AlphaFoldDB" id="A0AAU7LLX2"/>
<evidence type="ECO:0000313" key="2">
    <source>
        <dbReference type="EMBL" id="XBP69524.1"/>
    </source>
</evidence>
<dbReference type="EMBL" id="CP157675">
    <property type="protein sequence ID" value="XBP69524.1"/>
    <property type="molecule type" value="Genomic_DNA"/>
</dbReference>
<name>A0AAU7LLX2_9BURK</name>
<evidence type="ECO:0000313" key="3">
    <source>
        <dbReference type="EMBL" id="XBP72965.1"/>
    </source>
</evidence>
<protein>
    <submittedName>
        <fullName evidence="1">IS66 family insertion sequence element accessory protein TnpB</fullName>
    </submittedName>
</protein>
<geneLocation type="plasmid" evidence="3">
    <name>p3</name>
</geneLocation>
<keyword evidence="3" id="KW-0614">Plasmid</keyword>
<organism evidence="1">
    <name type="scientific">Polaromonas hydrogenivorans</name>
    <dbReference type="NCBI Taxonomy" id="335476"/>
    <lineage>
        <taxon>Bacteria</taxon>
        <taxon>Pseudomonadati</taxon>
        <taxon>Pseudomonadota</taxon>
        <taxon>Betaproteobacteria</taxon>
        <taxon>Burkholderiales</taxon>
        <taxon>Comamonadaceae</taxon>
        <taxon>Polaromonas</taxon>
    </lineage>
</organism>
<proteinExistence type="predicted"/>
<evidence type="ECO:0000313" key="1">
    <source>
        <dbReference type="EMBL" id="XBP68591.1"/>
    </source>
</evidence>
<gene>
    <name evidence="1" type="ORF">ABLV49_11755</name>
    <name evidence="2" type="ORF">ABLV49_16775</name>
    <name evidence="3" type="ORF">ABLV49_24545</name>
</gene>
<dbReference type="NCBIfam" id="NF047593">
    <property type="entry name" value="IS66_ISAeme5_TnpA"/>
    <property type="match status" value="1"/>
</dbReference>
<dbReference type="RefSeq" id="WP_349276582.1">
    <property type="nucleotide sequence ID" value="NZ_CP157675.1"/>
</dbReference>
<sequence length="111" mass="12214">MQAMVNEGVKRRHRLNEQAWLEAFKRFEGAGLTVEAFCRREGLCRSSFARWRSRLLGGAGVVRQLKQDAQSQAPMAFVDLGTMGSGAPAPCPALELRLDLGAGLTLTLVRR</sequence>
<dbReference type="EMBL" id="CP157675">
    <property type="protein sequence ID" value="XBP68591.1"/>
    <property type="molecule type" value="Genomic_DNA"/>
</dbReference>
<accession>A0AAU7LLX2</accession>
<dbReference type="EMBL" id="CP157678">
    <property type="protein sequence ID" value="XBP72965.1"/>
    <property type="molecule type" value="Genomic_DNA"/>
</dbReference>